<dbReference type="Pfam" id="PF13456">
    <property type="entry name" value="RVT_3"/>
    <property type="match status" value="1"/>
</dbReference>
<accession>A0AAV2CHK8</accession>
<dbReference type="Proteomes" id="UP001497516">
    <property type="component" value="Chromosome 1"/>
</dbReference>
<dbReference type="AlphaFoldDB" id="A0AAV2CHK8"/>
<sequence>MTVANDLGARTIRVLSDSSLEVKQLNGTFDAKEDTLAQYMERVKQRASTFEVVTYVKILREENMHADALSKLATATDFESTRLVSVQKEEEESHRDIMVNTTQIVQEED</sequence>
<dbReference type="InterPro" id="IPR002156">
    <property type="entry name" value="RNaseH_domain"/>
</dbReference>
<proteinExistence type="predicted"/>
<evidence type="ECO:0000313" key="2">
    <source>
        <dbReference type="EMBL" id="CAL1355313.1"/>
    </source>
</evidence>
<gene>
    <name evidence="2" type="ORF">LTRI10_LOCUS3082</name>
</gene>
<dbReference type="GO" id="GO:0004523">
    <property type="term" value="F:RNA-DNA hybrid ribonuclease activity"/>
    <property type="evidence" value="ECO:0007669"/>
    <property type="project" value="InterPro"/>
</dbReference>
<protein>
    <recommendedName>
        <fullName evidence="1">RNase H type-1 domain-containing protein</fullName>
    </recommendedName>
</protein>
<feature type="domain" description="RNase H type-1" evidence="1">
    <location>
        <begin position="1"/>
        <end position="73"/>
    </location>
</feature>
<name>A0AAV2CHK8_9ROSI</name>
<dbReference type="PANTHER" id="PTHR48475:SF2">
    <property type="entry name" value="RIBONUCLEASE H"/>
    <property type="match status" value="1"/>
</dbReference>
<evidence type="ECO:0000259" key="1">
    <source>
        <dbReference type="Pfam" id="PF13456"/>
    </source>
</evidence>
<dbReference type="PANTHER" id="PTHR48475">
    <property type="entry name" value="RIBONUCLEASE H"/>
    <property type="match status" value="1"/>
</dbReference>
<dbReference type="InterPro" id="IPR036397">
    <property type="entry name" value="RNaseH_sf"/>
</dbReference>
<dbReference type="SUPFAM" id="SSF53098">
    <property type="entry name" value="Ribonuclease H-like"/>
    <property type="match status" value="1"/>
</dbReference>
<dbReference type="GO" id="GO:0003676">
    <property type="term" value="F:nucleic acid binding"/>
    <property type="evidence" value="ECO:0007669"/>
    <property type="project" value="InterPro"/>
</dbReference>
<dbReference type="EMBL" id="OZ034813">
    <property type="protein sequence ID" value="CAL1355313.1"/>
    <property type="molecule type" value="Genomic_DNA"/>
</dbReference>
<keyword evidence="3" id="KW-1185">Reference proteome</keyword>
<evidence type="ECO:0000313" key="3">
    <source>
        <dbReference type="Proteomes" id="UP001497516"/>
    </source>
</evidence>
<organism evidence="2 3">
    <name type="scientific">Linum trigynum</name>
    <dbReference type="NCBI Taxonomy" id="586398"/>
    <lineage>
        <taxon>Eukaryota</taxon>
        <taxon>Viridiplantae</taxon>
        <taxon>Streptophyta</taxon>
        <taxon>Embryophyta</taxon>
        <taxon>Tracheophyta</taxon>
        <taxon>Spermatophyta</taxon>
        <taxon>Magnoliopsida</taxon>
        <taxon>eudicotyledons</taxon>
        <taxon>Gunneridae</taxon>
        <taxon>Pentapetalae</taxon>
        <taxon>rosids</taxon>
        <taxon>fabids</taxon>
        <taxon>Malpighiales</taxon>
        <taxon>Linaceae</taxon>
        <taxon>Linum</taxon>
    </lineage>
</organism>
<dbReference type="Gene3D" id="3.30.420.10">
    <property type="entry name" value="Ribonuclease H-like superfamily/Ribonuclease H"/>
    <property type="match status" value="1"/>
</dbReference>
<reference evidence="2 3" key="1">
    <citation type="submission" date="2024-04" db="EMBL/GenBank/DDBJ databases">
        <authorList>
            <person name="Fracassetti M."/>
        </authorList>
    </citation>
    <scope>NUCLEOTIDE SEQUENCE [LARGE SCALE GENOMIC DNA]</scope>
</reference>
<dbReference type="InterPro" id="IPR012337">
    <property type="entry name" value="RNaseH-like_sf"/>
</dbReference>